<dbReference type="AlphaFoldDB" id="A0A1Q5T3J5"/>
<name>A0A1Q5T3J5_9EURO</name>
<dbReference type="InterPro" id="IPR010354">
    <property type="entry name" value="Oleate_hydratase"/>
</dbReference>
<dbReference type="Proteomes" id="UP000186955">
    <property type="component" value="Unassembled WGS sequence"/>
</dbReference>
<gene>
    <name evidence="1" type="ORF">PENSUB_11523</name>
</gene>
<dbReference type="PANTHER" id="PTHR37417:SF4">
    <property type="entry name" value="67 KDA MYOSIN-CROSS-REACTIVE ANTIGEN FAMILY PROTEIN (AFU_ORTHOLOGUE AFUA_3G03570)"/>
    <property type="match status" value="1"/>
</dbReference>
<dbReference type="Pfam" id="PF06100">
    <property type="entry name" value="MCRA"/>
    <property type="match status" value="2"/>
</dbReference>
<protein>
    <submittedName>
        <fullName evidence="1">Oleate hydratase</fullName>
    </submittedName>
</protein>
<keyword evidence="2" id="KW-1185">Reference proteome</keyword>
<accession>A0A1Q5T3J5</accession>
<organism evidence="1 2">
    <name type="scientific">Penicillium subrubescens</name>
    <dbReference type="NCBI Taxonomy" id="1316194"/>
    <lineage>
        <taxon>Eukaryota</taxon>
        <taxon>Fungi</taxon>
        <taxon>Dikarya</taxon>
        <taxon>Ascomycota</taxon>
        <taxon>Pezizomycotina</taxon>
        <taxon>Eurotiomycetes</taxon>
        <taxon>Eurotiomycetidae</taxon>
        <taxon>Eurotiales</taxon>
        <taxon>Aspergillaceae</taxon>
        <taxon>Penicillium</taxon>
    </lineage>
</organism>
<dbReference type="Gene3D" id="3.50.50.60">
    <property type="entry name" value="FAD/NAD(P)-binding domain"/>
    <property type="match status" value="2"/>
</dbReference>
<dbReference type="STRING" id="1316194.A0A1Q5T3J5"/>
<comment type="caution">
    <text evidence="1">The sequence shown here is derived from an EMBL/GenBank/DDBJ whole genome shotgun (WGS) entry which is preliminary data.</text>
</comment>
<dbReference type="EMBL" id="MNBE01000716">
    <property type="protein sequence ID" value="OKO94685.1"/>
    <property type="molecule type" value="Genomic_DNA"/>
</dbReference>
<dbReference type="PANTHER" id="PTHR37417">
    <property type="entry name" value="67 KDA MYOSIN-CROSS-REACTIVE ANTIGEN FAMILY PROTEIN (AFU_ORTHOLOGUE AFUA_5G09970)"/>
    <property type="match status" value="1"/>
</dbReference>
<evidence type="ECO:0000313" key="2">
    <source>
        <dbReference type="Proteomes" id="UP000186955"/>
    </source>
</evidence>
<dbReference type="GO" id="GO:0050151">
    <property type="term" value="F:oleate hydratase activity"/>
    <property type="evidence" value="ECO:0007669"/>
    <property type="project" value="InterPro"/>
</dbReference>
<sequence length="447" mass="49830">MHDTVSSVRDPESTQAWLVGSGIASLAAAVHLIRDARLPGRNIHILDRHAETGGGITSAGNAENGYILYPGSLPYFHDECVDNLLSLVPSASGSDKSLLDTIRDFQLSETPPPGSIAKTRFLRNKGGKCERSEANHLSIGPYNRLQLMKVLLEGESLLGRYRIQDFFGDEFFGTDFWALWSTTAIEFQRCLRKHLPDIHSLNNVSTLDRTRYSLYESIILPISTYLRSEGVNFHFNAKVVDMRMTLDDNLKGDPTTVTEIVLREHEEERIVNVDPNDLTIVTIGSPNSGYQLGTNSDPPPYPSDPDDFTYGDWSLWFHLAQKATKFGVPLNFNSHTPESTLVTFTVTLHDSEFMLLYQVLTNDMPGSTTSALLPRVHKNRPEVIPPNTTNIALVGQFTEIPRDTTYNMEYSVRGAQTAVYALMGLPKSPPRTKRSLLLDVFDLLAEG</sequence>
<dbReference type="GO" id="GO:0071949">
    <property type="term" value="F:FAD binding"/>
    <property type="evidence" value="ECO:0007669"/>
    <property type="project" value="InterPro"/>
</dbReference>
<reference evidence="1 2" key="1">
    <citation type="submission" date="2016-10" db="EMBL/GenBank/DDBJ databases">
        <title>Genome sequence of the ascomycete fungus Penicillium subrubescens.</title>
        <authorList>
            <person name="De Vries R.P."/>
            <person name="Peng M."/>
            <person name="Dilokpimol A."/>
            <person name="Hilden K."/>
            <person name="Makela M.R."/>
            <person name="Grigoriev I."/>
            <person name="Riley R."/>
            <person name="Granchi Z."/>
        </authorList>
    </citation>
    <scope>NUCLEOTIDE SEQUENCE [LARGE SCALE GENOMIC DNA]</scope>
    <source>
        <strain evidence="1 2">CBS 132785</strain>
    </source>
</reference>
<dbReference type="SUPFAM" id="SSF51905">
    <property type="entry name" value="FAD/NAD(P)-binding domain"/>
    <property type="match status" value="1"/>
</dbReference>
<evidence type="ECO:0000313" key="1">
    <source>
        <dbReference type="EMBL" id="OKO94685.1"/>
    </source>
</evidence>
<dbReference type="InterPro" id="IPR036188">
    <property type="entry name" value="FAD/NAD-bd_sf"/>
</dbReference>
<proteinExistence type="predicted"/>
<dbReference type="GO" id="GO:0006631">
    <property type="term" value="P:fatty acid metabolic process"/>
    <property type="evidence" value="ECO:0007669"/>
    <property type="project" value="InterPro"/>
</dbReference>